<gene>
    <name evidence="2" type="ORF">F443_10209</name>
</gene>
<name>V9F306_PHYNI</name>
<proteinExistence type="predicted"/>
<dbReference type="AlphaFoldDB" id="V9F306"/>
<evidence type="ECO:0000313" key="3">
    <source>
        <dbReference type="Proteomes" id="UP000018721"/>
    </source>
</evidence>
<dbReference type="PANTHER" id="PTHR46731:SF1">
    <property type="entry name" value="F-BOX ONLY PROTEIN 15"/>
    <property type="match status" value="1"/>
</dbReference>
<dbReference type="OrthoDB" id="3219396at2759"/>
<evidence type="ECO:0000256" key="1">
    <source>
        <dbReference type="SAM" id="MobiDB-lite"/>
    </source>
</evidence>
<dbReference type="EMBL" id="ANIZ01001722">
    <property type="protein sequence ID" value="ETI45143.1"/>
    <property type="molecule type" value="Genomic_DNA"/>
</dbReference>
<protein>
    <submittedName>
        <fullName evidence="2">Uncharacterized protein</fullName>
    </submittedName>
</protein>
<comment type="caution">
    <text evidence="2">The sequence shown here is derived from an EMBL/GenBank/DDBJ whole genome shotgun (WGS) entry which is preliminary data.</text>
</comment>
<dbReference type="eggNOG" id="ENOG502S430">
    <property type="taxonomic scope" value="Eukaryota"/>
</dbReference>
<dbReference type="HOGENOM" id="CLU_047341_0_0_1"/>
<dbReference type="GO" id="GO:0019005">
    <property type="term" value="C:SCF ubiquitin ligase complex"/>
    <property type="evidence" value="ECO:0007669"/>
    <property type="project" value="TreeGrafter"/>
</dbReference>
<sequence length="447" mass="49681">MRKYPQQSMRLLRGDDAASNQSVSKRREASTVAATNLKTPVSASSSLPTRSSASSAMVVKRKVDELFRRLQPQSLVQSMAKLMTTMRVTPRLFVNGEELLFKAPPAPTIAAAASQRSRRPTSTTAAWRFQPEEGRFRYGLSLQYTNSNPELNLSSLENVSVILTSTAMHTSRCLPLACSEPLTTKAWKLVAETDRRIGLALFELTLGDWGASSLIALVWALNREVARFFLQLNTTELLHSAPPRALQRSDDDLDRTHGLHSYTAAISLRSLDELYWECEVYHVEFLMPENGARSVSVQLLDNIHGGTVAARDRVLTSDTEPAFRLETEAVKYAMDNCLAVDFTLWDAECVPAWAFSRLLELKAASPQQQDEDADNIDLSVSSLGGTTRRMQMQFQDAARDNNLVVRLTKLSPSSTPQQSTKKATIRVNQVDLTLSLAFINSTFGTKY</sequence>
<dbReference type="PANTHER" id="PTHR46731">
    <property type="entry name" value="F-BOX ONLY PROTEIN 15"/>
    <property type="match status" value="1"/>
</dbReference>
<dbReference type="Proteomes" id="UP000018721">
    <property type="component" value="Unassembled WGS sequence"/>
</dbReference>
<reference evidence="2 3" key="1">
    <citation type="submission" date="2013-11" db="EMBL/GenBank/DDBJ databases">
        <title>The Genome Sequence of Phytophthora parasitica P1569.</title>
        <authorList>
            <consortium name="The Broad Institute Genomics Platform"/>
            <person name="Russ C."/>
            <person name="Tyler B."/>
            <person name="Panabieres F."/>
            <person name="Shan W."/>
            <person name="Tripathy S."/>
            <person name="Grunwald N."/>
            <person name="Machado M."/>
            <person name="Johnson C.S."/>
            <person name="Arredondo F."/>
            <person name="Hong C."/>
            <person name="Coffey M."/>
            <person name="Young S.K."/>
            <person name="Zeng Q."/>
            <person name="Gargeya S."/>
            <person name="Fitzgerald M."/>
            <person name="Abouelleil A."/>
            <person name="Alvarado L."/>
            <person name="Chapman S.B."/>
            <person name="Gainer-Dewar J."/>
            <person name="Goldberg J."/>
            <person name="Griggs A."/>
            <person name="Gujja S."/>
            <person name="Hansen M."/>
            <person name="Howarth C."/>
            <person name="Imamovic A."/>
            <person name="Ireland A."/>
            <person name="Larimer J."/>
            <person name="McCowan C."/>
            <person name="Murphy C."/>
            <person name="Pearson M."/>
            <person name="Poon T.W."/>
            <person name="Priest M."/>
            <person name="Roberts A."/>
            <person name="Saif S."/>
            <person name="Shea T."/>
            <person name="Sykes S."/>
            <person name="Wortman J."/>
            <person name="Nusbaum C."/>
            <person name="Birren B."/>
        </authorList>
    </citation>
    <scope>NUCLEOTIDE SEQUENCE [LARGE SCALE GENOMIC DNA]</scope>
    <source>
        <strain evidence="2 3">P1569</strain>
    </source>
</reference>
<accession>V9F306</accession>
<evidence type="ECO:0000313" key="2">
    <source>
        <dbReference type="EMBL" id="ETI45143.1"/>
    </source>
</evidence>
<keyword evidence="3" id="KW-1185">Reference proteome</keyword>
<feature type="region of interest" description="Disordered" evidence="1">
    <location>
        <begin position="1"/>
        <end position="32"/>
    </location>
</feature>
<organism evidence="2 3">
    <name type="scientific">Phytophthora nicotianae P1569</name>
    <dbReference type="NCBI Taxonomy" id="1317065"/>
    <lineage>
        <taxon>Eukaryota</taxon>
        <taxon>Sar</taxon>
        <taxon>Stramenopiles</taxon>
        <taxon>Oomycota</taxon>
        <taxon>Peronosporomycetes</taxon>
        <taxon>Peronosporales</taxon>
        <taxon>Peronosporaceae</taxon>
        <taxon>Phytophthora</taxon>
    </lineage>
</organism>